<accession>A0A151L249</accession>
<comment type="caution">
    <text evidence="2">The sequence shown here is derived from an EMBL/GenBank/DDBJ whole genome shotgun (WGS) entry which is preliminary data.</text>
</comment>
<keyword evidence="1" id="KW-0812">Transmembrane</keyword>
<evidence type="ECO:0000313" key="2">
    <source>
        <dbReference type="EMBL" id="KYN93032.1"/>
    </source>
</evidence>
<sequence length="298" mass="34146">MLCGYEKYKKDTTNKRFDKTWCDIPTEDKTPQFLRWLLEWGEQACREKLQLSKDLKTKCNHMFDEYKKSGIGEIENTKCRSIINDYMNWYYKRNPEWNQLSKKYNTFIQENSTGNTKATEKTAQEYIKDKCVNCDCNLNDLNEISKVSDNKEELLKELISISDYDSTGPNSIMKKIVKISKFDRTTVRKTKDFLMDTFQKGLNYSILGTKIGIIGGIFGLDTVVNKIKEITDNINSSISQETKKSSQNIPAQTLIPARKTNPSTGKSLPLQETLSQYVIPTTVISVVGGTVLGLILYK</sequence>
<dbReference type="EMBL" id="LVLB01000374">
    <property type="protein sequence ID" value="KYN93032.1"/>
    <property type="molecule type" value="Genomic_DNA"/>
</dbReference>
<dbReference type="RefSeq" id="XP_018638722.1">
    <property type="nucleotide sequence ID" value="XM_018783496.1"/>
</dbReference>
<dbReference type="Proteomes" id="UP000076004">
    <property type="component" value="Unassembled WGS sequence"/>
</dbReference>
<dbReference type="SUPFAM" id="SSF140924">
    <property type="entry name" value="Duffy binding domain-like"/>
    <property type="match status" value="1"/>
</dbReference>
<name>A0A151L249_9APIC</name>
<gene>
    <name evidence="2" type="ORF">PGSY75_0037600</name>
</gene>
<dbReference type="AlphaFoldDB" id="A0A151L249"/>
<feature type="non-terminal residue" evidence="2">
    <location>
        <position position="298"/>
    </location>
</feature>
<organism evidence="2 3">
    <name type="scientific">Plasmodium gaboni</name>
    <dbReference type="NCBI Taxonomy" id="647221"/>
    <lineage>
        <taxon>Eukaryota</taxon>
        <taxon>Sar</taxon>
        <taxon>Alveolata</taxon>
        <taxon>Apicomplexa</taxon>
        <taxon>Aconoidasida</taxon>
        <taxon>Haemosporida</taxon>
        <taxon>Plasmodiidae</taxon>
        <taxon>Plasmodium</taxon>
        <taxon>Plasmodium (Laverania)</taxon>
    </lineage>
</organism>
<feature type="non-terminal residue" evidence="2">
    <location>
        <position position="1"/>
    </location>
</feature>
<proteinExistence type="predicted"/>
<keyword evidence="1" id="KW-0472">Membrane</keyword>
<feature type="transmembrane region" description="Helical" evidence="1">
    <location>
        <begin position="277"/>
        <end position="297"/>
    </location>
</feature>
<dbReference type="VEuPathDB" id="PlasmoDB:PGSY75_0037600"/>
<protein>
    <submittedName>
        <fullName evidence="2">Putative EMP1-like protein</fullName>
    </submittedName>
</protein>
<keyword evidence="1" id="KW-1133">Transmembrane helix</keyword>
<dbReference type="GeneID" id="29774105"/>
<reference evidence="2 3" key="1">
    <citation type="journal article" date="2016" name="Nat. Commun.">
        <title>Genomes of cryptic chimpanzee Plasmodium species reveal key evolutionary events leading to human malaria.</title>
        <authorList>
            <person name="Sundararaman S.A."/>
            <person name="Plenderleith L.J."/>
            <person name="Liu W."/>
            <person name="Loy D.E."/>
            <person name="Learn G.H."/>
            <person name="Li Y."/>
            <person name="Shaw K.S."/>
            <person name="Ayouba A."/>
            <person name="Peeters M."/>
            <person name="Speede S."/>
            <person name="Shaw G.M."/>
            <person name="Bushman F.D."/>
            <person name="Brisson D."/>
            <person name="Rayner J.C."/>
            <person name="Sharp P.M."/>
            <person name="Hahn B.H."/>
        </authorList>
    </citation>
    <scope>NUCLEOTIDE SEQUENCE [LARGE SCALE GENOMIC DNA]</scope>
    <source>
        <strain evidence="2 3">SY75</strain>
    </source>
</reference>
<dbReference type="KEGG" id="pgab:PGSY75_0037600"/>
<evidence type="ECO:0000313" key="3">
    <source>
        <dbReference type="Proteomes" id="UP000076004"/>
    </source>
</evidence>
<dbReference type="Gene3D" id="1.20.58.830">
    <property type="match status" value="1"/>
</dbReference>
<evidence type="ECO:0000256" key="1">
    <source>
        <dbReference type="SAM" id="Phobius"/>
    </source>
</evidence>